<accession>A0A212LXZ8</accession>
<dbReference type="EMBL" id="FMJE01000005">
    <property type="protein sequence ID" value="SCM82408.1"/>
    <property type="molecule type" value="Genomic_DNA"/>
</dbReference>
<proteinExistence type="predicted"/>
<gene>
    <name evidence="1" type="ORF">KL86SPO_50179</name>
</gene>
<evidence type="ECO:0000313" key="1">
    <source>
        <dbReference type="EMBL" id="SCM82408.1"/>
    </source>
</evidence>
<dbReference type="RefSeq" id="WP_288185090.1">
    <property type="nucleotide sequence ID" value="NZ_LT608335.1"/>
</dbReference>
<protein>
    <submittedName>
        <fullName evidence="1">Uncharacterized protein</fullName>
    </submittedName>
</protein>
<name>A0A212LXZ8_9FIRM</name>
<organism evidence="1">
    <name type="scientific">uncultured Sporomusa sp</name>
    <dbReference type="NCBI Taxonomy" id="307249"/>
    <lineage>
        <taxon>Bacteria</taxon>
        <taxon>Bacillati</taxon>
        <taxon>Bacillota</taxon>
        <taxon>Negativicutes</taxon>
        <taxon>Selenomonadales</taxon>
        <taxon>Sporomusaceae</taxon>
        <taxon>Sporomusa</taxon>
        <taxon>environmental samples</taxon>
    </lineage>
</organism>
<sequence>MAYGWWDAFGDIGTAIINRNTMRGDTKKGLAYFKELGEREKALNQFGQEAANTQRWNDYNQKYLGIKNRYEAAITDEERNKIAAESHSFRDQATAAGINLMGEDLSANDMRVGLFDEGQKRVAGLTQGLSNAGYKQAGLFAPQSDMGRDAGATAQPASFDFGNSMTGINNLIGQERGLFQDPNALKLKMLTDITKMDLSPGAMAKISPLVDSHIDSQKQSQLKDLIGQLAQVGNNREAARPILLEMARIGVNVPAHLLPDKPDWRFSTAPDGSLIRADGNTGQAAVIGNFSKPEADWLTGFAPDGTPYKVNRKTGEVVYGQKGQYAKPPRTGSVKDNAAAAAQQVAKNHNDWLRANKEAIAMKTLKESDSPWYKYLNAAQESIARSGGFNTDQQPQGSGTITDDEYNQLYNKLVFDYKMTPEQAQEYIQQHYW</sequence>
<reference evidence="1" key="1">
    <citation type="submission" date="2016-08" db="EMBL/GenBank/DDBJ databases">
        <authorList>
            <person name="Seilhamer J.J."/>
        </authorList>
    </citation>
    <scope>NUCLEOTIDE SEQUENCE</scope>
    <source>
        <strain evidence="1">86</strain>
    </source>
</reference>
<dbReference type="AlphaFoldDB" id="A0A212LXZ8"/>